<feature type="non-terminal residue" evidence="1">
    <location>
        <position position="44"/>
    </location>
</feature>
<proteinExistence type="predicted"/>
<name>A0AAE0XYF7_9GAST</name>
<comment type="caution">
    <text evidence="1">The sequence shown here is derived from an EMBL/GenBank/DDBJ whole genome shotgun (WGS) entry which is preliminary data.</text>
</comment>
<dbReference type="EMBL" id="JAWDGP010007305">
    <property type="protein sequence ID" value="KAK3726376.1"/>
    <property type="molecule type" value="Genomic_DNA"/>
</dbReference>
<sequence>MDIISLKVFVSTLAACLIIDGVYVSAAPDIQLVSGLARGEKLTE</sequence>
<organism evidence="1 2">
    <name type="scientific">Elysia crispata</name>
    <name type="common">lettuce slug</name>
    <dbReference type="NCBI Taxonomy" id="231223"/>
    <lineage>
        <taxon>Eukaryota</taxon>
        <taxon>Metazoa</taxon>
        <taxon>Spiralia</taxon>
        <taxon>Lophotrochozoa</taxon>
        <taxon>Mollusca</taxon>
        <taxon>Gastropoda</taxon>
        <taxon>Heterobranchia</taxon>
        <taxon>Euthyneura</taxon>
        <taxon>Panpulmonata</taxon>
        <taxon>Sacoglossa</taxon>
        <taxon>Placobranchoidea</taxon>
        <taxon>Plakobranchidae</taxon>
        <taxon>Elysia</taxon>
    </lineage>
</organism>
<accession>A0AAE0XYF7</accession>
<evidence type="ECO:0000313" key="1">
    <source>
        <dbReference type="EMBL" id="KAK3726376.1"/>
    </source>
</evidence>
<reference evidence="1" key="1">
    <citation type="journal article" date="2023" name="G3 (Bethesda)">
        <title>A reference genome for the long-term kleptoplast-retaining sea slug Elysia crispata morphotype clarki.</title>
        <authorList>
            <person name="Eastman K.E."/>
            <person name="Pendleton A.L."/>
            <person name="Shaikh M.A."/>
            <person name="Suttiyut T."/>
            <person name="Ogas R."/>
            <person name="Tomko P."/>
            <person name="Gavelis G."/>
            <person name="Widhalm J.R."/>
            <person name="Wisecaver J.H."/>
        </authorList>
    </citation>
    <scope>NUCLEOTIDE SEQUENCE</scope>
    <source>
        <strain evidence="1">ECLA1</strain>
    </source>
</reference>
<gene>
    <name evidence="1" type="ORF">RRG08_007163</name>
</gene>
<dbReference type="AlphaFoldDB" id="A0AAE0XYF7"/>
<keyword evidence="2" id="KW-1185">Reference proteome</keyword>
<evidence type="ECO:0000313" key="2">
    <source>
        <dbReference type="Proteomes" id="UP001283361"/>
    </source>
</evidence>
<protein>
    <submittedName>
        <fullName evidence="1">Uncharacterized protein</fullName>
    </submittedName>
</protein>
<dbReference type="Proteomes" id="UP001283361">
    <property type="component" value="Unassembled WGS sequence"/>
</dbReference>